<evidence type="ECO:0000313" key="3">
    <source>
        <dbReference type="Proteomes" id="UP001221208"/>
    </source>
</evidence>
<dbReference type="SUPFAM" id="SSF54593">
    <property type="entry name" value="Glyoxalase/Bleomycin resistance protein/Dihydroxybiphenyl dioxygenase"/>
    <property type="match status" value="1"/>
</dbReference>
<dbReference type="RefSeq" id="WP_273669209.1">
    <property type="nucleotide sequence ID" value="NZ_JAQQXR010000001.1"/>
</dbReference>
<dbReference type="PROSITE" id="PS51819">
    <property type="entry name" value="VOC"/>
    <property type="match status" value="1"/>
</dbReference>
<evidence type="ECO:0000259" key="1">
    <source>
        <dbReference type="PROSITE" id="PS51819"/>
    </source>
</evidence>
<dbReference type="EMBL" id="JAQQXR010000001">
    <property type="protein sequence ID" value="MDC8756573.1"/>
    <property type="molecule type" value="Genomic_DNA"/>
</dbReference>
<name>A0ABT5JV28_9BURK</name>
<evidence type="ECO:0000313" key="2">
    <source>
        <dbReference type="EMBL" id="MDC8756573.1"/>
    </source>
</evidence>
<sequence length="129" mass="14530">MTIQLDHFIVPTHHQIASARQLAELLGVAWEKTSIGPFSPVYLNDGLTLDFLETDEPFPVHHYCFRVGQAEFDAILGRIQAAGIPYRSTVRGPDDMQISTQFGGNSFYWNEPDGHQWELLTVSYARPPA</sequence>
<gene>
    <name evidence="2" type="ORF">OIK44_03095</name>
</gene>
<protein>
    <submittedName>
        <fullName evidence="2">VOC family protein</fullName>
    </submittedName>
</protein>
<keyword evidence="3" id="KW-1185">Reference proteome</keyword>
<dbReference type="InterPro" id="IPR037523">
    <property type="entry name" value="VOC_core"/>
</dbReference>
<dbReference type="Proteomes" id="UP001221208">
    <property type="component" value="Unassembled WGS sequence"/>
</dbReference>
<dbReference type="Gene3D" id="3.10.180.10">
    <property type="entry name" value="2,3-Dihydroxybiphenyl 1,2-Dioxygenase, domain 1"/>
    <property type="match status" value="1"/>
</dbReference>
<feature type="domain" description="VOC" evidence="1">
    <location>
        <begin position="4"/>
        <end position="122"/>
    </location>
</feature>
<accession>A0ABT5JV28</accession>
<dbReference type="InterPro" id="IPR029068">
    <property type="entry name" value="Glyas_Bleomycin-R_OHBP_Dase"/>
</dbReference>
<proteinExistence type="predicted"/>
<reference evidence="2 3" key="1">
    <citation type="submission" date="2022-10" db="EMBL/GenBank/DDBJ databases">
        <title>Janthinobacterium sp. hw3 Genome sequencing.</title>
        <authorList>
            <person name="Park S."/>
        </authorList>
    </citation>
    <scope>NUCLEOTIDE SEQUENCE [LARGE SCALE GENOMIC DNA]</scope>
    <source>
        <strain evidence="3">hw3</strain>
    </source>
</reference>
<comment type="caution">
    <text evidence="2">The sequence shown here is derived from an EMBL/GenBank/DDBJ whole genome shotgun (WGS) entry which is preliminary data.</text>
</comment>
<organism evidence="2 3">
    <name type="scientific">Janthinobacterium fluminis</name>
    <dbReference type="NCBI Taxonomy" id="2987524"/>
    <lineage>
        <taxon>Bacteria</taxon>
        <taxon>Pseudomonadati</taxon>
        <taxon>Pseudomonadota</taxon>
        <taxon>Betaproteobacteria</taxon>
        <taxon>Burkholderiales</taxon>
        <taxon>Oxalobacteraceae</taxon>
        <taxon>Janthinobacterium</taxon>
    </lineage>
</organism>
<dbReference type="CDD" id="cd08351">
    <property type="entry name" value="ChaP_like"/>
    <property type="match status" value="1"/>
</dbReference>